<feature type="binding site" evidence="11">
    <location>
        <position position="607"/>
    </location>
    <ligand>
        <name>Ca(2+)</name>
        <dbReference type="ChEBI" id="CHEBI:29108"/>
    </ligand>
</feature>
<dbReference type="GO" id="GO:0016020">
    <property type="term" value="C:membrane"/>
    <property type="evidence" value="ECO:0007669"/>
    <property type="project" value="InterPro"/>
</dbReference>
<sequence length="624" mass="69916">MTEPTSDVGNGISGGAGDRKDHDSMTRGASGKSKLEQHDAAPATFGKSAIVSVVLALLVYVYQTGTFSSYFKTPSLTDPYADLDGVSSFRNSSESPPEIVADIPKRDEVVKAFKHAWSAYERDAMGQDEYHPLSKKGTNLVEDGGIGYMIVDTIDTMQIMGLQDEYTRARDWVANNLTFDRDGNFNTFETTIRILGGLLTAYHLSDEDPIFLEKAVDLADRMLPAFETPSGLPYSMVNLKERKGVDDPNYPYLVSTAEASTLQLELRYLSFLTDDDTYWDRAEGVMKVIKATKLPSGLAPIYLSAETGQFLFSEIRLGSRGDSFYEYLLKQYLQTNQSEPAYLEMYKQTMDAIHTTLIKKGLNKGNLYTTEVLPERQADGQVHWRLSPKQDHLVCFLGGSLMLGASTTGAAGSPVSVPPRARELTPTGQKDWQLGYELIETCMDTYNTATGLAPEIAHFYTEEDREIYSKERDWYIKGNSFPGQPSYDARYILRYKAGTLTGSRGLTNLISFHPTIIRPETVESLFIAYRLTGNPKYREYGWKIFQSIEKYCRIEGGGYASLLNVDSANSIKMDKMETFFLSETLKYLYLLFSDATALPLNQYVFNTEAHPLPIFTPSTRTGYF</sequence>
<dbReference type="Gene3D" id="1.50.10.10">
    <property type="match status" value="1"/>
</dbReference>
<evidence type="ECO:0000256" key="13">
    <source>
        <dbReference type="RuleBase" id="RU361193"/>
    </source>
</evidence>
<keyword evidence="13" id="KW-0326">Glycosidase</keyword>
<evidence type="ECO:0000256" key="3">
    <source>
        <dbReference type="ARBA" id="ARBA00007658"/>
    </source>
</evidence>
<reference evidence="15 16" key="1">
    <citation type="journal article" date="2018" name="Evol. Lett.">
        <title>Horizontal gene cluster transfer increased hallucinogenic mushroom diversity.</title>
        <authorList>
            <person name="Reynolds H.T."/>
            <person name="Vijayakumar V."/>
            <person name="Gluck-Thaler E."/>
            <person name="Korotkin H.B."/>
            <person name="Matheny P.B."/>
            <person name="Slot J.C."/>
        </authorList>
    </citation>
    <scope>NUCLEOTIDE SEQUENCE [LARGE SCALE GENOMIC DNA]</scope>
    <source>
        <strain evidence="15 16">2631</strain>
    </source>
</reference>
<protein>
    <recommendedName>
        <fullName evidence="13">alpha-1,2-Mannosidase</fullName>
        <ecNumber evidence="13">3.2.1.-</ecNumber>
    </recommendedName>
</protein>
<dbReference type="GO" id="GO:0036503">
    <property type="term" value="P:ERAD pathway"/>
    <property type="evidence" value="ECO:0007669"/>
    <property type="project" value="UniProtKB-ARBA"/>
</dbReference>
<dbReference type="Proteomes" id="UP000283269">
    <property type="component" value="Unassembled WGS sequence"/>
</dbReference>
<comment type="cofactor">
    <cofactor evidence="1 11">
        <name>Ca(2+)</name>
        <dbReference type="ChEBI" id="CHEBI:29108"/>
    </cofactor>
</comment>
<dbReference type="InParanoid" id="A0A409WUP4"/>
<feature type="active site" evidence="10">
    <location>
        <position position="322"/>
    </location>
</feature>
<feature type="active site" description="Proton donor" evidence="10">
    <location>
        <position position="455"/>
    </location>
</feature>
<evidence type="ECO:0000256" key="14">
    <source>
        <dbReference type="SAM" id="MobiDB-lite"/>
    </source>
</evidence>
<dbReference type="FunCoup" id="A0A409WUP4">
    <property type="interactions" value="496"/>
</dbReference>
<comment type="pathway">
    <text evidence="2">Protein modification; protein glycosylation.</text>
</comment>
<dbReference type="SUPFAM" id="SSF48225">
    <property type="entry name" value="Seven-hairpin glycosidases"/>
    <property type="match status" value="1"/>
</dbReference>
<dbReference type="GO" id="GO:0005783">
    <property type="term" value="C:endoplasmic reticulum"/>
    <property type="evidence" value="ECO:0007669"/>
    <property type="project" value="TreeGrafter"/>
</dbReference>
<dbReference type="EMBL" id="NHYD01003161">
    <property type="protein sequence ID" value="PPQ82222.1"/>
    <property type="molecule type" value="Genomic_DNA"/>
</dbReference>
<evidence type="ECO:0000256" key="8">
    <source>
        <dbReference type="ARBA" id="ARBA00047669"/>
    </source>
</evidence>
<dbReference type="STRING" id="93625.A0A409WUP4"/>
<comment type="catalytic activity">
    <reaction evidence="8">
        <text>N(4)-(alpha-D-Man-(1-&gt;2)-alpha-D-Man-(1-&gt;2)-alpha-D-Man-(1-&gt;3)-[alpha-D-Man-(1-&gt;3)-[alpha-D-Man-(1-&gt;2)-alpha-D-Man-(1-&gt;6)]-alpha-D-Man-(1-&gt;6)]-beta-D-Man-(1-&gt;4)-beta-D-GlcNAc-(1-&gt;4)-beta-D-GlcNAc)-L-asparaginyl-[protein] (N-glucan mannose isomer 8A1,2,3B1,3) + 3 H2O = N(4)-(alpha-D-Man-(1-&gt;3)-[alpha-D-Man-(1-&gt;3)-[alpha-D-Man-(1-&gt;6)]-alpha-D-Man-(1-&gt;6)]-beta-D-Man-(1-&gt;4)-beta-D-GlcNAc-(1-&gt;4)-beta-D-GlcNAc)-L-asparaginyl-[protein] (N-glucan mannose isomer 5A1,2) + 3 beta-D-mannose</text>
        <dbReference type="Rhea" id="RHEA:56028"/>
        <dbReference type="Rhea" id="RHEA-COMP:14358"/>
        <dbReference type="Rhea" id="RHEA-COMP:14367"/>
        <dbReference type="ChEBI" id="CHEBI:15377"/>
        <dbReference type="ChEBI" id="CHEBI:28563"/>
        <dbReference type="ChEBI" id="CHEBI:59087"/>
        <dbReference type="ChEBI" id="CHEBI:60628"/>
        <dbReference type="EC" id="3.2.1.113"/>
    </reaction>
</comment>
<dbReference type="InterPro" id="IPR050749">
    <property type="entry name" value="Glycosyl_Hydrolase_47"/>
</dbReference>
<evidence type="ECO:0000256" key="11">
    <source>
        <dbReference type="PIRSR" id="PIRSR601382-2"/>
    </source>
</evidence>
<evidence type="ECO:0000256" key="1">
    <source>
        <dbReference type="ARBA" id="ARBA00001913"/>
    </source>
</evidence>
<dbReference type="AlphaFoldDB" id="A0A409WUP4"/>
<dbReference type="InterPro" id="IPR001382">
    <property type="entry name" value="Glyco_hydro_47"/>
</dbReference>
<dbReference type="PANTHER" id="PTHR11742:SF55">
    <property type="entry name" value="ENDOPLASMIC RETICULUM MANNOSYL-OLIGOSACCHARIDE 1,2-ALPHA-MANNOSIDASE"/>
    <property type="match status" value="1"/>
</dbReference>
<gene>
    <name evidence="15" type="ORF">CVT25_008077</name>
</gene>
<dbReference type="GO" id="GO:0004571">
    <property type="term" value="F:mannosyl-oligosaccharide 1,2-alpha-mannosidase activity"/>
    <property type="evidence" value="ECO:0007669"/>
    <property type="project" value="UniProtKB-EC"/>
</dbReference>
<feature type="disulfide bond" evidence="12">
    <location>
        <begin position="395"/>
        <end position="442"/>
    </location>
</feature>
<dbReference type="OrthoDB" id="8118055at2759"/>
<proteinExistence type="inferred from homology"/>
<evidence type="ECO:0000256" key="10">
    <source>
        <dbReference type="PIRSR" id="PIRSR601382-1"/>
    </source>
</evidence>
<evidence type="ECO:0000256" key="9">
    <source>
        <dbReference type="ARBA" id="ARBA00048605"/>
    </source>
</evidence>
<dbReference type="Pfam" id="PF01532">
    <property type="entry name" value="Glyco_hydro_47"/>
    <property type="match status" value="1"/>
</dbReference>
<dbReference type="EC" id="3.2.1.-" evidence="13"/>
<dbReference type="PANTHER" id="PTHR11742">
    <property type="entry name" value="MANNOSYL-OLIGOSACCHARIDE ALPHA-1,2-MANNOSIDASE-RELATED"/>
    <property type="match status" value="1"/>
</dbReference>
<dbReference type="GO" id="GO:0005509">
    <property type="term" value="F:calcium ion binding"/>
    <property type="evidence" value="ECO:0007669"/>
    <property type="project" value="InterPro"/>
</dbReference>
<feature type="active site" evidence="10">
    <location>
        <position position="520"/>
    </location>
</feature>
<evidence type="ECO:0000256" key="7">
    <source>
        <dbReference type="ARBA" id="ARBA00023157"/>
    </source>
</evidence>
<comment type="catalytic activity">
    <reaction evidence="9">
        <text>N(4)-(alpha-D-Man-(1-&gt;2)-alpha-D-Man-(1-&gt;2)-alpha-D-Man-(1-&gt;3)-[alpha-D-Man-(1-&gt;2)-alpha-D-Man-(1-&gt;3)-[alpha-D-Man-(1-&gt;2)-alpha-D-Man-(1-&gt;6)]-alpha-D-Man-(1-&gt;6)]-beta-D-Man-(1-&gt;4)-beta-D-GlcNAc-(1-&gt;4)-beta-D-GlcNAc)-L-asparaginyl-[protein] (N-glucan mannose isomer 9A1,2,3B1,2,3) + 4 H2O = N(4)-(alpha-D-Man-(1-&gt;3)-[alpha-D-Man-(1-&gt;3)-[alpha-D-Man-(1-&gt;6)]-alpha-D-Man-(1-&gt;6)]-beta-D-Man-(1-&gt;4)-beta-D-GlcNAc-(1-&gt;4)-beta-D-GlcNAc)-L-asparaginyl-[protein] (N-glucan mannose isomer 5A1,2) + 4 beta-D-mannose</text>
        <dbReference type="Rhea" id="RHEA:56008"/>
        <dbReference type="Rhea" id="RHEA-COMP:14356"/>
        <dbReference type="Rhea" id="RHEA-COMP:14367"/>
        <dbReference type="ChEBI" id="CHEBI:15377"/>
        <dbReference type="ChEBI" id="CHEBI:28563"/>
        <dbReference type="ChEBI" id="CHEBI:59087"/>
        <dbReference type="ChEBI" id="CHEBI:139493"/>
        <dbReference type="EC" id="3.2.1.113"/>
    </reaction>
</comment>
<evidence type="ECO:0000313" key="15">
    <source>
        <dbReference type="EMBL" id="PPQ82222.1"/>
    </source>
</evidence>
<evidence type="ECO:0000313" key="16">
    <source>
        <dbReference type="Proteomes" id="UP000283269"/>
    </source>
</evidence>
<dbReference type="PRINTS" id="PR00747">
    <property type="entry name" value="GLYHDRLASE47"/>
</dbReference>
<evidence type="ECO:0000256" key="12">
    <source>
        <dbReference type="PIRSR" id="PIRSR601382-3"/>
    </source>
</evidence>
<name>A0A409WUP4_PSICY</name>
<evidence type="ECO:0000256" key="6">
    <source>
        <dbReference type="ARBA" id="ARBA00022837"/>
    </source>
</evidence>
<dbReference type="InterPro" id="IPR012341">
    <property type="entry name" value="6hp_glycosidase-like_sf"/>
</dbReference>
<comment type="similarity">
    <text evidence="3 13">Belongs to the glycosyl hydrolase 47 family.</text>
</comment>
<evidence type="ECO:0000256" key="2">
    <source>
        <dbReference type="ARBA" id="ARBA00004922"/>
    </source>
</evidence>
<dbReference type="InterPro" id="IPR036026">
    <property type="entry name" value="Seven-hairpin_glycosidases"/>
</dbReference>
<keyword evidence="5 13" id="KW-0378">Hydrolase</keyword>
<feature type="region of interest" description="Disordered" evidence="14">
    <location>
        <begin position="1"/>
        <end position="35"/>
    </location>
</feature>
<keyword evidence="7 12" id="KW-1015">Disulfide bond</keyword>
<keyword evidence="4 11" id="KW-0479">Metal-binding</keyword>
<keyword evidence="16" id="KW-1185">Reference proteome</keyword>
<evidence type="ECO:0000256" key="5">
    <source>
        <dbReference type="ARBA" id="ARBA00022801"/>
    </source>
</evidence>
<evidence type="ECO:0000256" key="4">
    <source>
        <dbReference type="ARBA" id="ARBA00022723"/>
    </source>
</evidence>
<accession>A0A409WUP4</accession>
<dbReference type="GO" id="GO:0005975">
    <property type="term" value="P:carbohydrate metabolic process"/>
    <property type="evidence" value="ECO:0007669"/>
    <property type="project" value="InterPro"/>
</dbReference>
<keyword evidence="6 11" id="KW-0106">Calcium</keyword>
<organism evidence="15 16">
    <name type="scientific">Psilocybe cyanescens</name>
    <dbReference type="NCBI Taxonomy" id="93625"/>
    <lineage>
        <taxon>Eukaryota</taxon>
        <taxon>Fungi</taxon>
        <taxon>Dikarya</taxon>
        <taxon>Basidiomycota</taxon>
        <taxon>Agaricomycotina</taxon>
        <taxon>Agaricomycetes</taxon>
        <taxon>Agaricomycetidae</taxon>
        <taxon>Agaricales</taxon>
        <taxon>Agaricineae</taxon>
        <taxon>Strophariaceae</taxon>
        <taxon>Psilocybe</taxon>
    </lineage>
</organism>
<comment type="caution">
    <text evidence="15">The sequence shown here is derived from an EMBL/GenBank/DDBJ whole genome shotgun (WGS) entry which is preliminary data.</text>
</comment>
<feature type="active site" description="Proton donor" evidence="10">
    <location>
        <position position="189"/>
    </location>
</feature>